<dbReference type="EMBL" id="NMUL01000010">
    <property type="protein sequence ID" value="OXM68506.1"/>
    <property type="molecule type" value="Genomic_DNA"/>
</dbReference>
<dbReference type="Pfam" id="PF13404">
    <property type="entry name" value="HTH_AsnC-type"/>
    <property type="match status" value="1"/>
</dbReference>
<accession>A0A229TB65</accession>
<evidence type="ECO:0000256" key="3">
    <source>
        <dbReference type="ARBA" id="ARBA00023163"/>
    </source>
</evidence>
<evidence type="ECO:0000256" key="2">
    <source>
        <dbReference type="ARBA" id="ARBA00023125"/>
    </source>
</evidence>
<dbReference type="Pfam" id="PF01037">
    <property type="entry name" value="AsnC_trans_reg"/>
    <property type="match status" value="1"/>
</dbReference>
<dbReference type="OrthoDB" id="4411089at2"/>
<dbReference type="GO" id="GO:0043565">
    <property type="term" value="F:sequence-specific DNA binding"/>
    <property type="evidence" value="ECO:0007669"/>
    <property type="project" value="InterPro"/>
</dbReference>
<dbReference type="PANTHER" id="PTHR30154">
    <property type="entry name" value="LEUCINE-RESPONSIVE REGULATORY PROTEIN"/>
    <property type="match status" value="1"/>
</dbReference>
<sequence length="171" mass="18786">MPKQPNFSPVNSEISKLDALDLSLLGLLQNDARLTNRQLAARTGVAPSTSLDRVRGLVGRGVIAGFHAEVDLAAIGRPVQALIAIRIRPPSRQRIEAFRDWVLTLPEVLGLFVTSGTEDFLIHVGVSDTNGLYAFVIDRLTERPEVADVRTSVVYEYVRSRPVEPLRSETG</sequence>
<comment type="caution">
    <text evidence="5">The sequence shown here is derived from an EMBL/GenBank/DDBJ whole genome shotgun (WGS) entry which is preliminary data.</text>
</comment>
<evidence type="ECO:0000313" key="5">
    <source>
        <dbReference type="EMBL" id="OXM68506.1"/>
    </source>
</evidence>
<dbReference type="SMART" id="SM00344">
    <property type="entry name" value="HTH_ASNC"/>
    <property type="match status" value="1"/>
</dbReference>
<organism evidence="5 6">
    <name type="scientific">Amycolatopsis vastitatis</name>
    <dbReference type="NCBI Taxonomy" id="1905142"/>
    <lineage>
        <taxon>Bacteria</taxon>
        <taxon>Bacillati</taxon>
        <taxon>Actinomycetota</taxon>
        <taxon>Actinomycetes</taxon>
        <taxon>Pseudonocardiales</taxon>
        <taxon>Pseudonocardiaceae</taxon>
        <taxon>Amycolatopsis</taxon>
    </lineage>
</organism>
<gene>
    <name evidence="5" type="ORF">CF165_13445</name>
</gene>
<reference evidence="6" key="1">
    <citation type="submission" date="2017-07" db="EMBL/GenBank/DDBJ databases">
        <title>Comparative genome mining reveals phylogenetic distribution patterns of secondary metabolites in Amycolatopsis.</title>
        <authorList>
            <person name="Adamek M."/>
            <person name="Alanjary M."/>
            <person name="Sales-Ortells H."/>
            <person name="Goodfellow M."/>
            <person name="Bull A.T."/>
            <person name="Kalinowski J."/>
            <person name="Ziemert N."/>
        </authorList>
    </citation>
    <scope>NUCLEOTIDE SEQUENCE [LARGE SCALE GENOMIC DNA]</scope>
    <source>
        <strain evidence="6">H5</strain>
    </source>
</reference>
<dbReference type="RefSeq" id="WP_093947828.1">
    <property type="nucleotide sequence ID" value="NZ_NMUL01000010.1"/>
</dbReference>
<evidence type="ECO:0000256" key="1">
    <source>
        <dbReference type="ARBA" id="ARBA00023015"/>
    </source>
</evidence>
<dbReference type="PROSITE" id="PS50956">
    <property type="entry name" value="HTH_ASNC_2"/>
    <property type="match status" value="1"/>
</dbReference>
<dbReference type="GO" id="GO:0005829">
    <property type="term" value="C:cytosol"/>
    <property type="evidence" value="ECO:0007669"/>
    <property type="project" value="TreeGrafter"/>
</dbReference>
<dbReference type="SUPFAM" id="SSF46785">
    <property type="entry name" value="Winged helix' DNA-binding domain"/>
    <property type="match status" value="1"/>
</dbReference>
<proteinExistence type="predicted"/>
<dbReference type="AlphaFoldDB" id="A0A229TB65"/>
<feature type="domain" description="HTH asnC-type" evidence="4">
    <location>
        <begin position="17"/>
        <end position="78"/>
    </location>
</feature>
<dbReference type="Gene3D" id="1.10.10.10">
    <property type="entry name" value="Winged helix-like DNA-binding domain superfamily/Winged helix DNA-binding domain"/>
    <property type="match status" value="1"/>
</dbReference>
<evidence type="ECO:0000259" key="4">
    <source>
        <dbReference type="PROSITE" id="PS50956"/>
    </source>
</evidence>
<dbReference type="PANTHER" id="PTHR30154:SF54">
    <property type="entry name" value="POSSIBLE TRANSCRIPTIONAL REGULATORY PROTEIN (PROBABLY LRP_ASNC-FAMILY)"/>
    <property type="match status" value="1"/>
</dbReference>
<keyword evidence="3" id="KW-0804">Transcription</keyword>
<dbReference type="InterPro" id="IPR036388">
    <property type="entry name" value="WH-like_DNA-bd_sf"/>
</dbReference>
<dbReference type="InterPro" id="IPR036390">
    <property type="entry name" value="WH_DNA-bd_sf"/>
</dbReference>
<dbReference type="InterPro" id="IPR011008">
    <property type="entry name" value="Dimeric_a/b-barrel"/>
</dbReference>
<dbReference type="Proteomes" id="UP000215199">
    <property type="component" value="Unassembled WGS sequence"/>
</dbReference>
<dbReference type="Gene3D" id="3.30.70.920">
    <property type="match status" value="1"/>
</dbReference>
<dbReference type="GO" id="GO:0043200">
    <property type="term" value="P:response to amino acid"/>
    <property type="evidence" value="ECO:0007669"/>
    <property type="project" value="TreeGrafter"/>
</dbReference>
<dbReference type="InterPro" id="IPR000485">
    <property type="entry name" value="AsnC-type_HTH_dom"/>
</dbReference>
<dbReference type="InterPro" id="IPR019888">
    <property type="entry name" value="Tscrpt_reg_AsnC-like"/>
</dbReference>
<name>A0A229TB65_9PSEU</name>
<keyword evidence="2" id="KW-0238">DNA-binding</keyword>
<keyword evidence="6" id="KW-1185">Reference proteome</keyword>
<protein>
    <submittedName>
        <fullName evidence="5">AsnC family transcriptional regulator</fullName>
    </submittedName>
</protein>
<evidence type="ECO:0000313" key="6">
    <source>
        <dbReference type="Proteomes" id="UP000215199"/>
    </source>
</evidence>
<dbReference type="InterPro" id="IPR019887">
    <property type="entry name" value="Tscrpt_reg_AsnC/Lrp_C"/>
</dbReference>
<dbReference type="PRINTS" id="PR00033">
    <property type="entry name" value="HTHASNC"/>
</dbReference>
<dbReference type="SUPFAM" id="SSF54909">
    <property type="entry name" value="Dimeric alpha+beta barrel"/>
    <property type="match status" value="1"/>
</dbReference>
<keyword evidence="1" id="KW-0805">Transcription regulation</keyword>